<proteinExistence type="inferred from homology"/>
<dbReference type="PIRSF" id="PIRSF002854">
    <property type="entry name" value="MetQ"/>
    <property type="match status" value="1"/>
</dbReference>
<keyword evidence="2 7" id="KW-0732">Signal</keyword>
<evidence type="ECO:0000256" key="6">
    <source>
        <dbReference type="PIRNR" id="PIRNR002854"/>
    </source>
</evidence>
<accession>A0A270B7I0</accession>
<dbReference type="OrthoDB" id="9812878at2"/>
<dbReference type="RefSeq" id="WP_048854483.1">
    <property type="nucleotide sequence ID" value="NZ_BAMZ01000023.1"/>
</dbReference>
<name>A0A270B7I0_9PROT</name>
<evidence type="ECO:0000256" key="1">
    <source>
        <dbReference type="ARBA" id="ARBA00004635"/>
    </source>
</evidence>
<protein>
    <recommendedName>
        <fullName evidence="6">Lipoprotein</fullName>
    </recommendedName>
</protein>
<keyword evidence="9" id="KW-1185">Reference proteome</keyword>
<evidence type="ECO:0000256" key="5">
    <source>
        <dbReference type="ARBA" id="ARBA00023288"/>
    </source>
</evidence>
<dbReference type="NCBIfam" id="TIGR00363">
    <property type="entry name" value="MetQ/NlpA family lipoprotein"/>
    <property type="match status" value="1"/>
</dbReference>
<comment type="subcellular location">
    <subcellularLocation>
        <location evidence="1">Membrane</location>
        <topology evidence="1">Lipid-anchor</topology>
    </subcellularLocation>
</comment>
<evidence type="ECO:0000256" key="4">
    <source>
        <dbReference type="ARBA" id="ARBA00023139"/>
    </source>
</evidence>
<dbReference type="SUPFAM" id="SSF53850">
    <property type="entry name" value="Periplasmic binding protein-like II"/>
    <property type="match status" value="1"/>
</dbReference>
<comment type="caution">
    <text evidence="8">The sequence shown here is derived from an EMBL/GenBank/DDBJ whole genome shotgun (WGS) entry which is preliminary data.</text>
</comment>
<sequence length="273" mass="28985">MLSSVLSRRFVLAGAAAVACALVGHTTVAQAAPQVVRVGIMAGEDEDVWPIVAANAAKEGLELKIVTFSDYNAPNEALAEHELDANAFQHGPFLDAQNKAKGYSIVPVGHTYVAPIGLYSTRWKSVAALPDKAVVGVPNDPTNEGRALLLLQKLGLIKLAADAGNTPTALDITENPRNISIRELDAGVVGRALTDLDAAVINTDWAKKVGVDIEKTRIAQETADNNPYICIIAVNEADKSAPWVSRLVGAYQQPNVRQALDKAFHGAVLPSWP</sequence>
<dbReference type="CDD" id="cd13598">
    <property type="entry name" value="PBP2_lipoprotein_IlpA_like"/>
    <property type="match status" value="1"/>
</dbReference>
<evidence type="ECO:0000256" key="2">
    <source>
        <dbReference type="ARBA" id="ARBA00022729"/>
    </source>
</evidence>
<dbReference type="STRING" id="1231343.Absy_023_031"/>
<dbReference type="PANTHER" id="PTHR30429:SF1">
    <property type="entry name" value="D-METHIONINE-BINDING LIPOPROTEIN METQ-RELATED"/>
    <property type="match status" value="1"/>
</dbReference>
<keyword evidence="5 6" id="KW-0449">Lipoprotein</keyword>
<evidence type="ECO:0000313" key="8">
    <source>
        <dbReference type="EMBL" id="PAL20973.1"/>
    </source>
</evidence>
<dbReference type="Pfam" id="PF03180">
    <property type="entry name" value="Lipoprotein_9"/>
    <property type="match status" value="1"/>
</dbReference>
<dbReference type="GeneID" id="98303099"/>
<organism evidence="8 9">
    <name type="scientific">Acetobacter syzygii</name>
    <dbReference type="NCBI Taxonomy" id="146476"/>
    <lineage>
        <taxon>Bacteria</taxon>
        <taxon>Pseudomonadati</taxon>
        <taxon>Pseudomonadota</taxon>
        <taxon>Alphaproteobacteria</taxon>
        <taxon>Acetobacterales</taxon>
        <taxon>Acetobacteraceae</taxon>
        <taxon>Acetobacter</taxon>
    </lineage>
</organism>
<keyword evidence="4" id="KW-0564">Palmitate</keyword>
<dbReference type="Gene3D" id="3.40.190.10">
    <property type="entry name" value="Periplasmic binding protein-like II"/>
    <property type="match status" value="2"/>
</dbReference>
<dbReference type="EMBL" id="NDFP01000016">
    <property type="protein sequence ID" value="PAL20973.1"/>
    <property type="molecule type" value="Genomic_DNA"/>
</dbReference>
<dbReference type="GO" id="GO:0016020">
    <property type="term" value="C:membrane"/>
    <property type="evidence" value="ECO:0007669"/>
    <property type="project" value="UniProtKB-SubCell"/>
</dbReference>
<keyword evidence="3" id="KW-0472">Membrane</keyword>
<feature type="signal peptide" evidence="7">
    <location>
        <begin position="1"/>
        <end position="31"/>
    </location>
</feature>
<dbReference type="AlphaFoldDB" id="A0A270B7I0"/>
<dbReference type="InterPro" id="IPR006311">
    <property type="entry name" value="TAT_signal"/>
</dbReference>
<dbReference type="InterPro" id="IPR004872">
    <property type="entry name" value="Lipoprotein_NlpA"/>
</dbReference>
<dbReference type="PROSITE" id="PS51318">
    <property type="entry name" value="TAT"/>
    <property type="match status" value="1"/>
</dbReference>
<dbReference type="PANTHER" id="PTHR30429">
    <property type="entry name" value="D-METHIONINE-BINDING LIPOPROTEIN METQ"/>
    <property type="match status" value="1"/>
</dbReference>
<evidence type="ECO:0000256" key="3">
    <source>
        <dbReference type="ARBA" id="ARBA00023136"/>
    </source>
</evidence>
<evidence type="ECO:0000256" key="7">
    <source>
        <dbReference type="SAM" id="SignalP"/>
    </source>
</evidence>
<dbReference type="Proteomes" id="UP000216033">
    <property type="component" value="Unassembled WGS sequence"/>
</dbReference>
<comment type="similarity">
    <text evidence="6">Belongs to the nlpA lipoprotein family.</text>
</comment>
<reference evidence="8 9" key="1">
    <citation type="submission" date="2017-04" db="EMBL/GenBank/DDBJ databases">
        <title>Kefir bacterial isolates.</title>
        <authorList>
            <person name="Kim Y."/>
            <person name="Blasche S."/>
            <person name="Patil K.R."/>
        </authorList>
    </citation>
    <scope>NUCLEOTIDE SEQUENCE [LARGE SCALE GENOMIC DNA]</scope>
    <source>
        <strain evidence="8 9">KR-2</strain>
    </source>
</reference>
<gene>
    <name evidence="8" type="ORF">B9K05_12165</name>
</gene>
<evidence type="ECO:0000313" key="9">
    <source>
        <dbReference type="Proteomes" id="UP000216033"/>
    </source>
</evidence>
<feature type="chain" id="PRO_5013057670" description="Lipoprotein" evidence="7">
    <location>
        <begin position="32"/>
        <end position="273"/>
    </location>
</feature>